<reference evidence="1" key="1">
    <citation type="submission" date="2021-03" db="EMBL/GenBank/DDBJ databases">
        <title>Draft genome sequence of rust myrtle Austropuccinia psidii MF-1, a brazilian biotype.</title>
        <authorList>
            <person name="Quecine M.C."/>
            <person name="Pachon D.M.R."/>
            <person name="Bonatelli M.L."/>
            <person name="Correr F.H."/>
            <person name="Franceschini L.M."/>
            <person name="Leite T.F."/>
            <person name="Margarido G.R.A."/>
            <person name="Almeida C.A."/>
            <person name="Ferrarezi J.A."/>
            <person name="Labate C.A."/>
        </authorList>
    </citation>
    <scope>NUCLEOTIDE SEQUENCE</scope>
    <source>
        <strain evidence="1">MF-1</strain>
    </source>
</reference>
<evidence type="ECO:0000313" key="1">
    <source>
        <dbReference type="EMBL" id="MBW0479891.1"/>
    </source>
</evidence>
<gene>
    <name evidence="1" type="ORF">O181_019606</name>
</gene>
<evidence type="ECO:0000313" key="2">
    <source>
        <dbReference type="Proteomes" id="UP000765509"/>
    </source>
</evidence>
<protein>
    <recommendedName>
        <fullName evidence="3">Reverse transcriptase Ty1/copia-type domain-containing protein</fullName>
    </recommendedName>
</protein>
<evidence type="ECO:0008006" key="3">
    <source>
        <dbReference type="Google" id="ProtNLM"/>
    </source>
</evidence>
<dbReference type="AlphaFoldDB" id="A0A9Q3GU10"/>
<comment type="caution">
    <text evidence="1">The sequence shown here is derived from an EMBL/GenBank/DDBJ whole genome shotgun (WGS) entry which is preliminary data.</text>
</comment>
<dbReference type="Proteomes" id="UP000765509">
    <property type="component" value="Unassembled WGS sequence"/>
</dbReference>
<name>A0A9Q3GU10_9BASI</name>
<sequence>MDKLLNKYGMFQCHPVLTPMIPNSHLQPVTDTNICKDFNYQKAIGSLNYLTMCSRLDLAFTTLALAQFLEKPLMDHVAAFKRVLKYLQGTRDFCLMLDGNKGLENLEGYCDSDWGSNFDGKSFSGHGIQCGGLIAWKTKKHPIVSLSSTEA</sequence>
<dbReference type="PANTHER" id="PTHR11439:SF467">
    <property type="entry name" value="INTEGRASE CATALYTIC DOMAIN-CONTAINING PROTEIN"/>
    <property type="match status" value="1"/>
</dbReference>
<dbReference type="OrthoDB" id="3344688at2759"/>
<keyword evidence="2" id="KW-1185">Reference proteome</keyword>
<dbReference type="PANTHER" id="PTHR11439">
    <property type="entry name" value="GAG-POL-RELATED RETROTRANSPOSON"/>
    <property type="match status" value="1"/>
</dbReference>
<organism evidence="1 2">
    <name type="scientific">Austropuccinia psidii MF-1</name>
    <dbReference type="NCBI Taxonomy" id="1389203"/>
    <lineage>
        <taxon>Eukaryota</taxon>
        <taxon>Fungi</taxon>
        <taxon>Dikarya</taxon>
        <taxon>Basidiomycota</taxon>
        <taxon>Pucciniomycotina</taxon>
        <taxon>Pucciniomycetes</taxon>
        <taxon>Pucciniales</taxon>
        <taxon>Sphaerophragmiaceae</taxon>
        <taxon>Austropuccinia</taxon>
    </lineage>
</organism>
<dbReference type="EMBL" id="AVOT02005759">
    <property type="protein sequence ID" value="MBW0479891.1"/>
    <property type="molecule type" value="Genomic_DNA"/>
</dbReference>
<accession>A0A9Q3GU10</accession>
<proteinExistence type="predicted"/>